<dbReference type="InterPro" id="IPR004507">
    <property type="entry name" value="UbiX-like"/>
</dbReference>
<evidence type="ECO:0000256" key="2">
    <source>
        <dbReference type="ARBA" id="ARBA00023242"/>
    </source>
</evidence>
<dbReference type="InterPro" id="IPR036864">
    <property type="entry name" value="Zn2-C6_fun-type_DNA-bd_sf"/>
</dbReference>
<feature type="compositionally biased region" description="Gly residues" evidence="3">
    <location>
        <begin position="233"/>
        <end position="244"/>
    </location>
</feature>
<dbReference type="Pfam" id="PF04082">
    <property type="entry name" value="Fungal_trans"/>
    <property type="match status" value="1"/>
</dbReference>
<evidence type="ECO:0000313" key="5">
    <source>
        <dbReference type="EMBL" id="TGZ77669.1"/>
    </source>
</evidence>
<keyword evidence="1" id="KW-0479">Metal-binding</keyword>
<dbReference type="GO" id="GO:0008270">
    <property type="term" value="F:zinc ion binding"/>
    <property type="evidence" value="ECO:0007669"/>
    <property type="project" value="InterPro"/>
</dbReference>
<accession>A0A4S2MQP6</accession>
<evidence type="ECO:0000256" key="1">
    <source>
        <dbReference type="ARBA" id="ARBA00022723"/>
    </source>
</evidence>
<dbReference type="Proteomes" id="UP000298138">
    <property type="component" value="Unassembled WGS sequence"/>
</dbReference>
<dbReference type="STRING" id="341454.A0A4S2MQP6"/>
<evidence type="ECO:0000313" key="6">
    <source>
        <dbReference type="Proteomes" id="UP000298138"/>
    </source>
</evidence>
<dbReference type="GO" id="GO:0003677">
    <property type="term" value="F:DNA binding"/>
    <property type="evidence" value="ECO:0007669"/>
    <property type="project" value="InterPro"/>
</dbReference>
<sequence length="801" mass="88787">MTPGNGTPTFYNRTLIDELLKKKRKARELKACYPCRQRKVKCNGEFPCDGCSQRCHPELNARNDEEKNRPIYHHQGNQDDAKESSTAASAPSMTPPNPPAPMNTVDKILARLTAIEDSVSALKGDLLRLRESGEFGLSTSTSTSQSTSAPISATAAAAQSYLLDPPASSESSCSVARVSKRRQSTTSGISTVTEKMGIHARDDTTGGTVYLGRNSVPAFVLGQQQEQEKGQGSPKGRGGYERNGGGLGGDLPLQVFALHNSTVTYPFTHLWLAQPEVAEIAMTLPGDEDILRYFRIYRDLSHRIYPVIVNIDDFEHHLCACLRERAESQNGIPSMTTHWKNPSWMALLFAILASGTQFSDDERKERELNSKVYVCCSFQCLRIANFFIQPTTEQIQALLLLGNCIRNDTNPGAAWILLGLTIRLAQSIGLHQKSSDLDPDTQEKHRKIWYTPISTPWIFESSQTPRWSIIWQDTLLSFSYDRPHGAITLDCGVPAPIVPDPKIHFMDLMYAFLQAVIDFSLHNTLQPDMDTRSPQISPTIHHFRNRISAIRHSGTTSPHSVLDQLERLTVRIHTGYIISQICRFVLHQPEEVDATDSTTDRAFTDAAMEQDYTTTFVENSSDVIEAFIEMHSVSPATLRSWAFIHNALSCALLLALLPDALKRSEVKKLLKRMIACVEEIEADASGKTYSKSLAALKEIYQSRVSGNQAEFATVVEAERELRNRYVAARGGRGRKIDMTNDGGSVRQVNGNAGWNGMGTEAAMWDGVSQARIMESIIWGWEVGLGDELGAGEVPILEDRGA</sequence>
<dbReference type="EMBL" id="ML220150">
    <property type="protein sequence ID" value="TGZ77669.1"/>
    <property type="molecule type" value="Genomic_DNA"/>
</dbReference>
<dbReference type="PANTHER" id="PTHR43374">
    <property type="entry name" value="FLAVIN PRENYLTRANSFERASE"/>
    <property type="match status" value="1"/>
</dbReference>
<keyword evidence="6" id="KW-1185">Reference proteome</keyword>
<dbReference type="InterPro" id="IPR001138">
    <property type="entry name" value="Zn2Cys6_DnaBD"/>
</dbReference>
<dbReference type="CDD" id="cd12148">
    <property type="entry name" value="fungal_TF_MHR"/>
    <property type="match status" value="1"/>
</dbReference>
<protein>
    <recommendedName>
        <fullName evidence="4">Zn(2)-C6 fungal-type domain-containing protein</fullName>
    </recommendedName>
</protein>
<dbReference type="GO" id="GO:0016831">
    <property type="term" value="F:carboxy-lyase activity"/>
    <property type="evidence" value="ECO:0007669"/>
    <property type="project" value="TreeGrafter"/>
</dbReference>
<dbReference type="AlphaFoldDB" id="A0A4S2MQP6"/>
<feature type="domain" description="Zn(2)-C6 fungal-type" evidence="4">
    <location>
        <begin position="31"/>
        <end position="54"/>
    </location>
</feature>
<dbReference type="PROSITE" id="PS50048">
    <property type="entry name" value="ZN2_CY6_FUNGAL_2"/>
    <property type="match status" value="1"/>
</dbReference>
<reference evidence="5 6" key="1">
    <citation type="submission" date="2019-04" db="EMBL/GenBank/DDBJ databases">
        <title>Comparative genomics and transcriptomics to analyze fruiting body development in filamentous ascomycetes.</title>
        <authorList>
            <consortium name="DOE Joint Genome Institute"/>
            <person name="Lutkenhaus R."/>
            <person name="Traeger S."/>
            <person name="Breuer J."/>
            <person name="Kuo A."/>
            <person name="Lipzen A."/>
            <person name="Pangilinan J."/>
            <person name="Dilworth D."/>
            <person name="Sandor L."/>
            <person name="Poggeler S."/>
            <person name="Barry K."/>
            <person name="Grigoriev I.V."/>
            <person name="Nowrousian M."/>
        </authorList>
    </citation>
    <scope>NUCLEOTIDE SEQUENCE [LARGE SCALE GENOMIC DNA]</scope>
    <source>
        <strain evidence="5 6">CBS 389.68</strain>
    </source>
</reference>
<name>A0A4S2MQP6_9PEZI</name>
<dbReference type="InParanoid" id="A0A4S2MQP6"/>
<gene>
    <name evidence="5" type="ORF">EX30DRAFT_351645</name>
</gene>
<dbReference type="GO" id="GO:0006351">
    <property type="term" value="P:DNA-templated transcription"/>
    <property type="evidence" value="ECO:0007669"/>
    <property type="project" value="InterPro"/>
</dbReference>
<keyword evidence="2" id="KW-0539">Nucleus</keyword>
<dbReference type="SMART" id="SM00906">
    <property type="entry name" value="Fungal_trans"/>
    <property type="match status" value="1"/>
</dbReference>
<feature type="region of interest" description="Disordered" evidence="3">
    <location>
        <begin position="70"/>
        <end position="104"/>
    </location>
</feature>
<dbReference type="SUPFAM" id="SSF57701">
    <property type="entry name" value="Zn2/Cys6 DNA-binding domain"/>
    <property type="match status" value="1"/>
</dbReference>
<dbReference type="OrthoDB" id="1747771at2759"/>
<dbReference type="InterPro" id="IPR007219">
    <property type="entry name" value="XnlR_reg_dom"/>
</dbReference>
<proteinExistence type="predicted"/>
<dbReference type="PANTHER" id="PTHR43374:SF1">
    <property type="entry name" value="FLAVIN PRENYLTRANSFERASE PAD1, MITOCHONDRIAL"/>
    <property type="match status" value="1"/>
</dbReference>
<dbReference type="CDD" id="cd00067">
    <property type="entry name" value="GAL4"/>
    <property type="match status" value="1"/>
</dbReference>
<evidence type="ECO:0000259" key="4">
    <source>
        <dbReference type="PROSITE" id="PS50048"/>
    </source>
</evidence>
<dbReference type="GO" id="GO:0000981">
    <property type="term" value="F:DNA-binding transcription factor activity, RNA polymerase II-specific"/>
    <property type="evidence" value="ECO:0007669"/>
    <property type="project" value="InterPro"/>
</dbReference>
<feature type="region of interest" description="Disordered" evidence="3">
    <location>
        <begin position="221"/>
        <end position="244"/>
    </location>
</feature>
<evidence type="ECO:0000256" key="3">
    <source>
        <dbReference type="SAM" id="MobiDB-lite"/>
    </source>
</evidence>
<organism evidence="5 6">
    <name type="scientific">Ascodesmis nigricans</name>
    <dbReference type="NCBI Taxonomy" id="341454"/>
    <lineage>
        <taxon>Eukaryota</taxon>
        <taxon>Fungi</taxon>
        <taxon>Dikarya</taxon>
        <taxon>Ascomycota</taxon>
        <taxon>Pezizomycotina</taxon>
        <taxon>Pezizomycetes</taxon>
        <taxon>Pezizales</taxon>
        <taxon>Ascodesmidaceae</taxon>
        <taxon>Ascodesmis</taxon>
    </lineage>
</organism>